<keyword evidence="3" id="KW-1185">Reference proteome</keyword>
<dbReference type="STRING" id="874156.GCA_001021555_01831"/>
<evidence type="ECO:0000313" key="3">
    <source>
        <dbReference type="Proteomes" id="UP000053455"/>
    </source>
</evidence>
<dbReference type="RefSeq" id="WP_047093880.1">
    <property type="nucleotide sequence ID" value="NZ_LBHU01000002.1"/>
</dbReference>
<proteinExistence type="predicted"/>
<reference evidence="2 3" key="1">
    <citation type="submission" date="2015-04" db="EMBL/GenBank/DDBJ databases">
        <title>The draft genome sequence of Erythrobacter marinus HWDM-33.</title>
        <authorList>
            <person name="Zhuang L."/>
            <person name="Liu Y."/>
            <person name="Shao Z."/>
        </authorList>
    </citation>
    <scope>NUCLEOTIDE SEQUENCE [LARGE SCALE GENOMIC DNA]</scope>
    <source>
        <strain evidence="2 3">HWDM-33</strain>
    </source>
</reference>
<dbReference type="InterPro" id="IPR018712">
    <property type="entry name" value="Tle1-like_cat"/>
</dbReference>
<evidence type="ECO:0000259" key="1">
    <source>
        <dbReference type="PROSITE" id="PS51782"/>
    </source>
</evidence>
<dbReference type="Pfam" id="PF09994">
    <property type="entry name" value="T6SS_Tle1-like_cat"/>
    <property type="match status" value="1"/>
</dbReference>
<dbReference type="Proteomes" id="UP000053455">
    <property type="component" value="Unassembled WGS sequence"/>
</dbReference>
<dbReference type="SMART" id="SM00257">
    <property type="entry name" value="LysM"/>
    <property type="match status" value="1"/>
</dbReference>
<dbReference type="PROSITE" id="PS51782">
    <property type="entry name" value="LYSM"/>
    <property type="match status" value="1"/>
</dbReference>
<comment type="caution">
    <text evidence="2">The sequence shown here is derived from an EMBL/GenBank/DDBJ whole genome shotgun (WGS) entry which is preliminary data.</text>
</comment>
<accession>A0A0H0XTG4</accession>
<dbReference type="Pfam" id="PF01476">
    <property type="entry name" value="LysM"/>
    <property type="match status" value="1"/>
</dbReference>
<evidence type="ECO:0000313" key="2">
    <source>
        <dbReference type="EMBL" id="KLI63585.1"/>
    </source>
</evidence>
<organism evidence="2 3">
    <name type="scientific">Aurantiacibacter marinus</name>
    <dbReference type="NCBI Taxonomy" id="874156"/>
    <lineage>
        <taxon>Bacteria</taxon>
        <taxon>Pseudomonadati</taxon>
        <taxon>Pseudomonadota</taxon>
        <taxon>Alphaproteobacteria</taxon>
        <taxon>Sphingomonadales</taxon>
        <taxon>Erythrobacteraceae</taxon>
        <taxon>Aurantiacibacter</taxon>
    </lineage>
</organism>
<dbReference type="InterPro" id="IPR036779">
    <property type="entry name" value="LysM_dom_sf"/>
</dbReference>
<protein>
    <recommendedName>
        <fullName evidence="1">LysM domain-containing protein</fullName>
    </recommendedName>
</protein>
<dbReference type="InterPro" id="IPR018392">
    <property type="entry name" value="LysM"/>
</dbReference>
<dbReference type="PATRIC" id="fig|874156.12.peg.1530"/>
<gene>
    <name evidence="2" type="ORF">AAV99_07440</name>
</gene>
<feature type="domain" description="LysM" evidence="1">
    <location>
        <begin position="414"/>
        <end position="465"/>
    </location>
</feature>
<dbReference type="EMBL" id="LBHU01000002">
    <property type="protein sequence ID" value="KLI63585.1"/>
    <property type="molecule type" value="Genomic_DNA"/>
</dbReference>
<dbReference type="Gene3D" id="3.10.350.10">
    <property type="entry name" value="LysM domain"/>
    <property type="match status" value="1"/>
</dbReference>
<dbReference type="AlphaFoldDB" id="A0A0H0XTG4"/>
<name>A0A0H0XTG4_9SPHN</name>
<sequence length="469" mass="53067">MKRLVFCFDGTWNEIDSGDATNVAKIAQAVSLSDGQISQIVHYDEGVGTFDFEGDLSDISNRFAGAFGWGLRQNIIEAYTFLILNYEPGDEIYVFGFSRGAFTARSFCGLIRNVGIVDRRHLINLREAIELYVSRDPDASPDTDYCRQFRYDRQSGVCLSRDRSWLHQNYPQGDHDKKIDLGVKFLGVWDTVGALGLPVPDAVEDLVNKEYGFHDTRLSTFIEYARHAVAADEQRRTFTPTLWSNIDELRDGYGERYDEKIFPGTHGSVGGGGPVVGLSDAALEWVFRGAELAGLKFDKDEGSPLYRLQPNHLASLHNVPDKTDWTWGDWLMGVGTETRSFPNLTADDVHQSLVDRFNDDRTHTIPDGQYRPESLKVIHADLENRKPEIKGLIEKEDLHLIGPDGFLIPPNMVEEYEIVMGDSLQKIAKKYYDDVGKADILFAYNRQIGLLLDKDKIYVGRVIKIPHYE</sequence>
<dbReference type="PANTHER" id="PTHR33840:SF1">
    <property type="entry name" value="TLE1 PHOSPHOLIPASE DOMAIN-CONTAINING PROTEIN"/>
    <property type="match status" value="1"/>
</dbReference>
<dbReference type="CDD" id="cd00118">
    <property type="entry name" value="LysM"/>
    <property type="match status" value="1"/>
</dbReference>
<dbReference type="PANTHER" id="PTHR33840">
    <property type="match status" value="1"/>
</dbReference>